<dbReference type="EC" id="6.3.5.7" evidence="7"/>
<dbReference type="GO" id="GO:0005524">
    <property type="term" value="F:ATP binding"/>
    <property type="evidence" value="ECO:0007669"/>
    <property type="project" value="UniProtKB-KW"/>
</dbReference>
<dbReference type="InterPro" id="IPR004412">
    <property type="entry name" value="GatA"/>
</dbReference>
<dbReference type="PANTHER" id="PTHR11895">
    <property type="entry name" value="TRANSAMIDASE"/>
    <property type="match status" value="1"/>
</dbReference>
<dbReference type="Proteomes" id="UP000005730">
    <property type="component" value="Chromosome"/>
</dbReference>
<sequence>MDLYELPAWRVAEGVIRGEMSSREVVESCLERMDSLDGRIKACLEVYAEDAVEEAARIDGLVASGEHPGPLAGVPVLLKDNICVKGKRTTCGSRMLESWVSPYDASVVEMLRRAGAVIMGKTNMDEFAMGSSTENSAFFPTSNPWDLARVPGGSSGGSAAAVAAGYVPLALGSDTGGSIRQPAAFCGIHGLKPTYGMVSRYGLVAFASSLDQIGPMARDMGDIALCMEVIGREDPLDATSRSFGSGSFLSMLRNDSLKGLRVGILRGFDDDGVCHEIVKSVLLGARYCQDAGASLEDVTLPVSMGAGLASYYVIAPAEASSNLARFDGVRFGPLGDASSLEEMYREVRSTFGEEVKRRIMVGTYALSSGYYDEYYGRAQRVRAAIREEFRRLFERVDLLICPSSPCLPFLKGEMADDPVSMYLTDAFTLPANLAGVPALSVYAGMSKDKLPLSVQLMAPWGEDRRLVMAGAVLERAFGAPSVAGSKGVL</sequence>
<feature type="active site" description="Charge relay system" evidence="7">
    <location>
        <position position="154"/>
    </location>
</feature>
<evidence type="ECO:0000256" key="7">
    <source>
        <dbReference type="HAMAP-Rule" id="MF_00120"/>
    </source>
</evidence>
<keyword evidence="4 7" id="KW-0067">ATP-binding</keyword>
<dbReference type="HOGENOM" id="CLU_009600_0_3_0"/>
<dbReference type="STRING" id="926567.TheveDRAFT_0651"/>
<keyword evidence="3 7" id="KW-0547">Nucleotide-binding</keyword>
<comment type="similarity">
    <text evidence="1 7">Belongs to the amidase family. GatA subfamily.</text>
</comment>
<evidence type="ECO:0000256" key="2">
    <source>
        <dbReference type="ARBA" id="ARBA00022598"/>
    </source>
</evidence>
<feature type="domain" description="Amidase" evidence="8">
    <location>
        <begin position="24"/>
        <end position="466"/>
    </location>
</feature>
<dbReference type="PROSITE" id="PS00571">
    <property type="entry name" value="AMIDASES"/>
    <property type="match status" value="1"/>
</dbReference>
<dbReference type="Gene3D" id="3.90.1300.10">
    <property type="entry name" value="Amidase signature (AS) domain"/>
    <property type="match status" value="1"/>
</dbReference>
<dbReference type="InterPro" id="IPR000120">
    <property type="entry name" value="Amidase"/>
</dbReference>
<dbReference type="OrthoDB" id="9811471at2"/>
<evidence type="ECO:0000256" key="4">
    <source>
        <dbReference type="ARBA" id="ARBA00022840"/>
    </source>
</evidence>
<reference evidence="9 10" key="1">
    <citation type="submission" date="2011-10" db="EMBL/GenBank/DDBJ databases">
        <title>The Noncontiguous Finished genome of Thermanaerovibrio velox DSM 12556.</title>
        <authorList>
            <consortium name="US DOE Joint Genome Institute (JGI-PGF)"/>
            <person name="Lucas S."/>
            <person name="Copeland A."/>
            <person name="Lapidus A."/>
            <person name="Glavina del Rio T."/>
            <person name="Dalin E."/>
            <person name="Tice H."/>
            <person name="Bruce D."/>
            <person name="Goodwin L."/>
            <person name="Pitluck S."/>
            <person name="Peters L."/>
            <person name="Mikhailova N."/>
            <person name="Teshima H."/>
            <person name="Kyrpides N."/>
            <person name="Mavromatis K."/>
            <person name="Ivanova N."/>
            <person name="Markowitz V."/>
            <person name="Cheng J.-F."/>
            <person name="Hugenholtz P."/>
            <person name="Woyke T."/>
            <person name="Wu D."/>
            <person name="Spring S."/>
            <person name="Brambilla E.-M."/>
            <person name="Klenk H.-P."/>
            <person name="Eisen J.A."/>
        </authorList>
    </citation>
    <scope>NUCLEOTIDE SEQUENCE [LARGE SCALE GENOMIC DNA]</scope>
    <source>
        <strain evidence="9 10">DSM 12556</strain>
    </source>
</reference>
<keyword evidence="9" id="KW-0808">Transferase</keyword>
<dbReference type="GO" id="GO:0050567">
    <property type="term" value="F:glutaminyl-tRNA synthase (glutamine-hydrolyzing) activity"/>
    <property type="evidence" value="ECO:0007669"/>
    <property type="project" value="UniProtKB-UniRule"/>
</dbReference>
<dbReference type="GO" id="GO:0016740">
    <property type="term" value="F:transferase activity"/>
    <property type="evidence" value="ECO:0007669"/>
    <property type="project" value="UniProtKB-KW"/>
</dbReference>
<dbReference type="PANTHER" id="PTHR11895:SF151">
    <property type="entry name" value="GLUTAMYL-TRNA(GLN) AMIDOTRANSFERASE SUBUNIT A"/>
    <property type="match status" value="1"/>
</dbReference>
<gene>
    <name evidence="7" type="primary">gatA</name>
    <name evidence="9" type="ORF">TheveDRAFT_0651</name>
</gene>
<feature type="active site" description="Acyl-ester intermediate" evidence="7">
    <location>
        <position position="178"/>
    </location>
</feature>
<keyword evidence="5 7" id="KW-0648">Protein biosynthesis</keyword>
<dbReference type="HAMAP" id="MF_00120">
    <property type="entry name" value="GatA"/>
    <property type="match status" value="1"/>
</dbReference>
<dbReference type="Pfam" id="PF01425">
    <property type="entry name" value="Amidase"/>
    <property type="match status" value="1"/>
</dbReference>
<comment type="function">
    <text evidence="7">Allows the formation of correctly charged Gln-tRNA(Gln) through the transamidation of misacylated Glu-tRNA(Gln) in organisms which lack glutaminyl-tRNA synthetase. The reaction takes place in the presence of glutamine and ATP through an activated gamma-phospho-Glu-tRNA(Gln).</text>
</comment>
<name>H0UQY1_9BACT</name>
<evidence type="ECO:0000259" key="8">
    <source>
        <dbReference type="Pfam" id="PF01425"/>
    </source>
</evidence>
<evidence type="ECO:0000256" key="3">
    <source>
        <dbReference type="ARBA" id="ARBA00022741"/>
    </source>
</evidence>
<comment type="subunit">
    <text evidence="7">Heterotrimer of A, B and C subunits.</text>
</comment>
<dbReference type="NCBIfam" id="TIGR00132">
    <property type="entry name" value="gatA"/>
    <property type="match status" value="1"/>
</dbReference>
<evidence type="ECO:0000256" key="6">
    <source>
        <dbReference type="ARBA" id="ARBA00047407"/>
    </source>
</evidence>
<keyword evidence="10" id="KW-1185">Reference proteome</keyword>
<dbReference type="InterPro" id="IPR020556">
    <property type="entry name" value="Amidase_CS"/>
</dbReference>
<evidence type="ECO:0000313" key="9">
    <source>
        <dbReference type="EMBL" id="EHM09810.1"/>
    </source>
</evidence>
<dbReference type="InterPro" id="IPR023631">
    <property type="entry name" value="Amidase_dom"/>
</dbReference>
<accession>H0UQY1</accession>
<dbReference type="eggNOG" id="COG0154">
    <property type="taxonomic scope" value="Bacteria"/>
</dbReference>
<evidence type="ECO:0000256" key="5">
    <source>
        <dbReference type="ARBA" id="ARBA00022917"/>
    </source>
</evidence>
<dbReference type="GO" id="GO:0006412">
    <property type="term" value="P:translation"/>
    <property type="evidence" value="ECO:0007669"/>
    <property type="project" value="UniProtKB-UniRule"/>
</dbReference>
<feature type="active site" description="Charge relay system" evidence="7">
    <location>
        <position position="79"/>
    </location>
</feature>
<dbReference type="RefSeq" id="WP_006583304.1">
    <property type="nucleotide sequence ID" value="NZ_CM001377.1"/>
</dbReference>
<dbReference type="GO" id="GO:0030956">
    <property type="term" value="C:glutamyl-tRNA(Gln) amidotransferase complex"/>
    <property type="evidence" value="ECO:0007669"/>
    <property type="project" value="InterPro"/>
</dbReference>
<evidence type="ECO:0000256" key="1">
    <source>
        <dbReference type="ARBA" id="ARBA00008069"/>
    </source>
</evidence>
<dbReference type="InterPro" id="IPR036928">
    <property type="entry name" value="AS_sf"/>
</dbReference>
<organism evidence="9 10">
    <name type="scientific">Thermanaerovibrio velox DSM 12556</name>
    <dbReference type="NCBI Taxonomy" id="926567"/>
    <lineage>
        <taxon>Bacteria</taxon>
        <taxon>Thermotogati</taxon>
        <taxon>Synergistota</taxon>
        <taxon>Synergistia</taxon>
        <taxon>Synergistales</taxon>
        <taxon>Synergistaceae</taxon>
        <taxon>Thermanaerovibrio</taxon>
    </lineage>
</organism>
<comment type="catalytic activity">
    <reaction evidence="6 7">
        <text>L-glutamyl-tRNA(Gln) + L-glutamine + ATP + H2O = L-glutaminyl-tRNA(Gln) + L-glutamate + ADP + phosphate + H(+)</text>
        <dbReference type="Rhea" id="RHEA:17521"/>
        <dbReference type="Rhea" id="RHEA-COMP:9681"/>
        <dbReference type="Rhea" id="RHEA-COMP:9684"/>
        <dbReference type="ChEBI" id="CHEBI:15377"/>
        <dbReference type="ChEBI" id="CHEBI:15378"/>
        <dbReference type="ChEBI" id="CHEBI:29985"/>
        <dbReference type="ChEBI" id="CHEBI:30616"/>
        <dbReference type="ChEBI" id="CHEBI:43474"/>
        <dbReference type="ChEBI" id="CHEBI:58359"/>
        <dbReference type="ChEBI" id="CHEBI:78520"/>
        <dbReference type="ChEBI" id="CHEBI:78521"/>
        <dbReference type="ChEBI" id="CHEBI:456216"/>
        <dbReference type="EC" id="6.3.5.7"/>
    </reaction>
</comment>
<keyword evidence="2 7" id="KW-0436">Ligase</keyword>
<dbReference type="SUPFAM" id="SSF75304">
    <property type="entry name" value="Amidase signature (AS) enzymes"/>
    <property type="match status" value="1"/>
</dbReference>
<dbReference type="AlphaFoldDB" id="H0UQY1"/>
<proteinExistence type="inferred from homology"/>
<evidence type="ECO:0000313" key="10">
    <source>
        <dbReference type="Proteomes" id="UP000005730"/>
    </source>
</evidence>
<protein>
    <recommendedName>
        <fullName evidence="7">Glutamyl-tRNA(Gln) amidotransferase subunit A</fullName>
        <shortName evidence="7">Glu-ADT subunit A</shortName>
        <ecNumber evidence="7">6.3.5.7</ecNumber>
    </recommendedName>
</protein>
<dbReference type="EMBL" id="CM001377">
    <property type="protein sequence ID" value="EHM09810.1"/>
    <property type="molecule type" value="Genomic_DNA"/>
</dbReference>